<protein>
    <submittedName>
        <fullName evidence="4">Efflux transporter outer membrane subunit</fullName>
    </submittedName>
</protein>
<dbReference type="InterPro" id="IPR003423">
    <property type="entry name" value="OMP_efflux"/>
</dbReference>
<dbReference type="GO" id="GO:0005886">
    <property type="term" value="C:plasma membrane"/>
    <property type="evidence" value="ECO:0007669"/>
    <property type="project" value="UniProtKB-SubCell"/>
</dbReference>
<evidence type="ECO:0000256" key="2">
    <source>
        <dbReference type="RuleBase" id="RU362097"/>
    </source>
</evidence>
<keyword evidence="2" id="KW-0449">Lipoprotein</keyword>
<dbReference type="InterPro" id="IPR010131">
    <property type="entry name" value="MdtP/NodT-like"/>
</dbReference>
<keyword evidence="3" id="KW-0175">Coiled coil</keyword>
<proteinExistence type="inferred from homology"/>
<reference evidence="4 5" key="1">
    <citation type="submission" date="2020-08" db="EMBL/GenBank/DDBJ databases">
        <title>Bridging the membrane lipid divide: bacteria of the FCB group superphylum have the potential to synthesize archaeal ether lipids.</title>
        <authorList>
            <person name="Villanueva L."/>
            <person name="Von Meijenfeldt F.A.B."/>
            <person name="Westbye A.B."/>
            <person name="Yadav S."/>
            <person name="Hopmans E.C."/>
            <person name="Dutilh B.E."/>
            <person name="Sinninghe Damste J.S."/>
        </authorList>
    </citation>
    <scope>NUCLEOTIDE SEQUENCE [LARGE SCALE GENOMIC DNA]</scope>
    <source>
        <strain evidence="4">NIOZ-UU17</strain>
    </source>
</reference>
<gene>
    <name evidence="4" type="ORF">H8D96_16625</name>
</gene>
<organism evidence="4 5">
    <name type="scientific">Candidatus Desulfatibia vada</name>
    <dbReference type="NCBI Taxonomy" id="2841696"/>
    <lineage>
        <taxon>Bacteria</taxon>
        <taxon>Pseudomonadati</taxon>
        <taxon>Thermodesulfobacteriota</taxon>
        <taxon>Desulfobacteria</taxon>
        <taxon>Desulfobacterales</taxon>
        <taxon>Desulfobacterales incertae sedis</taxon>
        <taxon>Candidatus Desulfatibia</taxon>
    </lineage>
</organism>
<dbReference type="PANTHER" id="PTHR30203:SF33">
    <property type="entry name" value="BLR4455 PROTEIN"/>
    <property type="match status" value="1"/>
</dbReference>
<comment type="similarity">
    <text evidence="1 2">Belongs to the outer membrane factor (OMF) (TC 1.B.17) family.</text>
</comment>
<evidence type="ECO:0000313" key="5">
    <source>
        <dbReference type="Proteomes" id="UP000605201"/>
    </source>
</evidence>
<sequence>MTRPTVSLFTIVAAFLLISACMRLGPDYQRPDPSVKVPDTFQHAPEAALELTYPEDRWWQVFGDTEIDLLVNEVLKNNLDIKKAAARILEVRSQFVQTRAERFPELGLEARRKRQSQTVTSSLTGTSYRLTADSYALSLPATFEWDLWGRLARAEEAARANLLYAQENRRTVAQTVVAETISLYLQMESLERRIQLLQKTIENFEKNTELVEARYTHGLTPVLDVRQARRLLAQAESGLPPLYQTLGVLQQKMSVLLGRYPRTRPPRNQPEDYFNNLAPVPPGLPSDLLLRRPDIRAAESQLKALNALVGVAKASRFPRISLTGSFGYSSEQLNDLFNPKSELWNLALGAVQPLFDAGKLKAGQKAAQARYAQGLTDYAKAVLGAFSEVEEALLTRRQQLQRRRRVLNFLAEARATRQVAQNRYRRGLADYLSFLDAQRVEFNAEESLILVDFSILNNRVALHRSLGGGWAHTDNPEMLGADQ</sequence>
<dbReference type="Proteomes" id="UP000605201">
    <property type="component" value="Unassembled WGS sequence"/>
</dbReference>
<comment type="subcellular location">
    <subcellularLocation>
        <location evidence="2">Cell membrane</location>
        <topology evidence="2">Lipid-anchor</topology>
    </subcellularLocation>
</comment>
<keyword evidence="2" id="KW-0812">Transmembrane</keyword>
<dbReference type="PROSITE" id="PS51257">
    <property type="entry name" value="PROKAR_LIPOPROTEIN"/>
    <property type="match status" value="1"/>
</dbReference>
<evidence type="ECO:0000256" key="1">
    <source>
        <dbReference type="ARBA" id="ARBA00007613"/>
    </source>
</evidence>
<keyword evidence="2" id="KW-0472">Membrane</keyword>
<dbReference type="NCBIfam" id="TIGR01845">
    <property type="entry name" value="outer_NodT"/>
    <property type="match status" value="1"/>
</dbReference>
<dbReference type="PANTHER" id="PTHR30203">
    <property type="entry name" value="OUTER MEMBRANE CATION EFFLUX PROTEIN"/>
    <property type="match status" value="1"/>
</dbReference>
<feature type="coiled-coil region" evidence="3">
    <location>
        <begin position="187"/>
        <end position="214"/>
    </location>
</feature>
<name>A0A8J6TLN4_9BACT</name>
<dbReference type="Gene3D" id="1.20.1600.10">
    <property type="entry name" value="Outer membrane efflux proteins (OEP)"/>
    <property type="match status" value="1"/>
</dbReference>
<evidence type="ECO:0000313" key="4">
    <source>
        <dbReference type="EMBL" id="MBC8433534.1"/>
    </source>
</evidence>
<dbReference type="AlphaFoldDB" id="A0A8J6TLN4"/>
<accession>A0A8J6TLN4</accession>
<evidence type="ECO:0000256" key="3">
    <source>
        <dbReference type="SAM" id="Coils"/>
    </source>
</evidence>
<dbReference type="EMBL" id="JACNIG010000307">
    <property type="protein sequence ID" value="MBC8433534.1"/>
    <property type="molecule type" value="Genomic_DNA"/>
</dbReference>
<comment type="caution">
    <text evidence="4">The sequence shown here is derived from an EMBL/GenBank/DDBJ whole genome shotgun (WGS) entry which is preliminary data.</text>
</comment>
<dbReference type="SUPFAM" id="SSF56954">
    <property type="entry name" value="Outer membrane efflux proteins (OEP)"/>
    <property type="match status" value="1"/>
</dbReference>
<keyword evidence="2" id="KW-0564">Palmitate</keyword>
<keyword evidence="2" id="KW-1134">Transmembrane beta strand</keyword>
<dbReference type="GO" id="GO:0015562">
    <property type="term" value="F:efflux transmembrane transporter activity"/>
    <property type="evidence" value="ECO:0007669"/>
    <property type="project" value="InterPro"/>
</dbReference>
<dbReference type="Pfam" id="PF02321">
    <property type="entry name" value="OEP"/>
    <property type="match status" value="2"/>
</dbReference>
<dbReference type="Gene3D" id="2.20.200.10">
    <property type="entry name" value="Outer membrane efflux proteins (OEP)"/>
    <property type="match status" value="1"/>
</dbReference>